<reference evidence="2 3" key="1">
    <citation type="journal article" date="2024" name="Int. J. Mol. Sci.">
        <title>Exploration of Alicyclobacillus spp. Genome in Search of Antibiotic Resistance.</title>
        <authorList>
            <person name="Bucka-Kolendo J."/>
            <person name="Kiousi D.E."/>
            <person name="Dekowska A."/>
            <person name="Mikolajczuk-Szczyrba A."/>
            <person name="Karadedos D.M."/>
            <person name="Michael P."/>
            <person name="Galanis A."/>
            <person name="Sokolowska B."/>
        </authorList>
    </citation>
    <scope>NUCLEOTIDE SEQUENCE [LARGE SCALE GENOMIC DNA]</scope>
    <source>
        <strain evidence="2 3">KKP 3000</strain>
    </source>
</reference>
<dbReference type="SUPFAM" id="SSF53474">
    <property type="entry name" value="alpha/beta-Hydrolases"/>
    <property type="match status" value="1"/>
</dbReference>
<comment type="caution">
    <text evidence="2">The sequence shown here is derived from an EMBL/GenBank/DDBJ whole genome shotgun (WGS) entry which is preliminary data.</text>
</comment>
<dbReference type="EMBL" id="JBDXSU010000017">
    <property type="protein sequence ID" value="MFB5192163.1"/>
    <property type="molecule type" value="Genomic_DNA"/>
</dbReference>
<feature type="domain" description="Peptidase S9 prolyl oligopeptidase catalytic" evidence="1">
    <location>
        <begin position="29"/>
        <end position="224"/>
    </location>
</feature>
<dbReference type="PANTHER" id="PTHR12277">
    <property type="entry name" value="ALPHA/BETA HYDROLASE DOMAIN-CONTAINING PROTEIN"/>
    <property type="match status" value="1"/>
</dbReference>
<name>A0ABV5AIR8_9BACL</name>
<accession>A0ABV5AIR8</accession>
<gene>
    <name evidence="2" type="ORF">KKP3000_000958</name>
</gene>
<dbReference type="InterPro" id="IPR001375">
    <property type="entry name" value="Peptidase_S9_cat"/>
</dbReference>
<evidence type="ECO:0000259" key="1">
    <source>
        <dbReference type="Pfam" id="PF00326"/>
    </source>
</evidence>
<sequence>MSCHGGYDTSVDETHVASPTSAMDLEYAQSGFITLIPEYRGYANSGGTVPDFNGITLDTNNAIKAIQSHFQVEPNHIYLEGASMGGGVVLKLATERNDIRSVIAISPFVGWDEEGKWAVSAKKQNPRALSEYNAMVDHYGPFKPNSPTYEKESIDYTKIHVPALILQGTDDANVEWQTVQLFYNDLKPTDSYAKLILFPGGHHGLHGKYQQAVNKDISEWYTKYGEGASF</sequence>
<dbReference type="Proteomes" id="UP001579974">
    <property type="component" value="Unassembled WGS sequence"/>
</dbReference>
<protein>
    <submittedName>
        <fullName evidence="2">Alpha/beta hydrolase</fullName>
    </submittedName>
</protein>
<dbReference type="Pfam" id="PF00326">
    <property type="entry name" value="Peptidase_S9"/>
    <property type="match status" value="1"/>
</dbReference>
<organism evidence="2 3">
    <name type="scientific">Alicyclobacillus fastidiosus</name>
    <dbReference type="NCBI Taxonomy" id="392011"/>
    <lineage>
        <taxon>Bacteria</taxon>
        <taxon>Bacillati</taxon>
        <taxon>Bacillota</taxon>
        <taxon>Bacilli</taxon>
        <taxon>Bacillales</taxon>
        <taxon>Alicyclobacillaceae</taxon>
        <taxon>Alicyclobacillus</taxon>
    </lineage>
</organism>
<keyword evidence="3" id="KW-1185">Reference proteome</keyword>
<evidence type="ECO:0000313" key="2">
    <source>
        <dbReference type="EMBL" id="MFB5192163.1"/>
    </source>
</evidence>
<dbReference type="GO" id="GO:0016787">
    <property type="term" value="F:hydrolase activity"/>
    <property type="evidence" value="ECO:0007669"/>
    <property type="project" value="UniProtKB-KW"/>
</dbReference>
<proteinExistence type="predicted"/>
<dbReference type="Gene3D" id="3.40.50.1820">
    <property type="entry name" value="alpha/beta hydrolase"/>
    <property type="match status" value="1"/>
</dbReference>
<evidence type="ECO:0000313" key="3">
    <source>
        <dbReference type="Proteomes" id="UP001579974"/>
    </source>
</evidence>
<keyword evidence="2" id="KW-0378">Hydrolase</keyword>
<dbReference type="InterPro" id="IPR029058">
    <property type="entry name" value="AB_hydrolase_fold"/>
</dbReference>